<dbReference type="Gene3D" id="3.90.950.10">
    <property type="match status" value="1"/>
</dbReference>
<sequence length="199" mass="22033">MVNLKQPIVVASNNQFKTAELVECFQFCGLQAISYFELIDKVEFPSEGTNDYQANALAKAEFIHEKLPNQIIVADDSGMILEAYPDAFGVTTARDLREYRDLTKLNQHIIELVEGHSRGVTMVSHLAVVGLDETYYGVGKFIGTIAQKPLGHNGGSFDLILTDPVSGKTLAQLPNTQKIPLLHRTKAIKDVMMKIGENR</sequence>
<dbReference type="SUPFAM" id="SSF52972">
    <property type="entry name" value="ITPase-like"/>
    <property type="match status" value="1"/>
</dbReference>
<dbReference type="InterPro" id="IPR029001">
    <property type="entry name" value="ITPase-like_fam"/>
</dbReference>
<dbReference type="AlphaFoldDB" id="A0A5P1X094"/>
<dbReference type="GO" id="GO:0047429">
    <property type="term" value="F:nucleoside triphosphate diphosphatase activity"/>
    <property type="evidence" value="ECO:0007669"/>
    <property type="project" value="InterPro"/>
</dbReference>
<dbReference type="EMBL" id="CP043939">
    <property type="protein sequence ID" value="QER67236.1"/>
    <property type="molecule type" value="Genomic_DNA"/>
</dbReference>
<reference evidence="2 3" key="1">
    <citation type="submission" date="2019-09" db="EMBL/GenBank/DDBJ databases">
        <title>Complete Genome Sequence of Lactobacillus nenjiangensis SH-Y15, isolated from sauerkraut.</title>
        <authorList>
            <person name="Yang H."/>
        </authorList>
    </citation>
    <scope>NUCLEOTIDE SEQUENCE [LARGE SCALE GENOMIC DNA]</scope>
    <source>
        <strain evidence="2 3">SH-Y15</strain>
    </source>
</reference>
<dbReference type="KEGG" id="lnn:F0161_04780"/>
<protein>
    <submittedName>
        <fullName evidence="2">Non-canonical purine NTP pyrophosphatase</fullName>
    </submittedName>
</protein>
<dbReference type="OrthoDB" id="2142580at2"/>
<keyword evidence="3" id="KW-1185">Reference proteome</keyword>
<keyword evidence="1" id="KW-0378">Hydrolase</keyword>
<name>A0A5P1X094_9LACO</name>
<accession>A0A5P1X094</accession>
<evidence type="ECO:0000256" key="1">
    <source>
        <dbReference type="ARBA" id="ARBA00022801"/>
    </source>
</evidence>
<organism evidence="2 3">
    <name type="scientific">Paucilactobacillus nenjiangensis</name>
    <dbReference type="NCBI Taxonomy" id="1296540"/>
    <lineage>
        <taxon>Bacteria</taxon>
        <taxon>Bacillati</taxon>
        <taxon>Bacillota</taxon>
        <taxon>Bacilli</taxon>
        <taxon>Lactobacillales</taxon>
        <taxon>Lactobacillaceae</taxon>
        <taxon>Paucilactobacillus</taxon>
    </lineage>
</organism>
<dbReference type="Proteomes" id="UP000325295">
    <property type="component" value="Chromosome"/>
</dbReference>
<dbReference type="InterPro" id="IPR002637">
    <property type="entry name" value="RdgB/HAM1"/>
</dbReference>
<dbReference type="Pfam" id="PF01725">
    <property type="entry name" value="Ham1p_like"/>
    <property type="match status" value="1"/>
</dbReference>
<evidence type="ECO:0000313" key="2">
    <source>
        <dbReference type="EMBL" id="QER67236.1"/>
    </source>
</evidence>
<dbReference type="GO" id="GO:0009143">
    <property type="term" value="P:nucleoside triphosphate catabolic process"/>
    <property type="evidence" value="ECO:0007669"/>
    <property type="project" value="InterPro"/>
</dbReference>
<gene>
    <name evidence="2" type="ORF">F0161_04780</name>
</gene>
<evidence type="ECO:0000313" key="3">
    <source>
        <dbReference type="Proteomes" id="UP000325295"/>
    </source>
</evidence>
<proteinExistence type="predicted"/>